<evidence type="ECO:0000256" key="6">
    <source>
        <dbReference type="ARBA" id="ARBA00022605"/>
    </source>
</evidence>
<sequence length="456" mass="49807">MSKQTKFLLNEDQMPKAWYNLQADFPKPLPVVLHPGTMQPVGPDDLAPLFPMSLIMQEVTTEREVEIPEPVRDIYRLWRPAPLYRAHGLERALGTCAKIYYKYEGVSPAGSHKPNTAVPQAFFNKEAGVKRLVTETGAGQWGTSLAFAGGHYGLEVEVFQVRVSYEQKPYRRAMMETYGARCVASPSMQTEYGRSVLAKRPDHPGSLGIAISEAVELAVQRDDTKYALGSVLNHVLLHQTIIGLESMQQMEMADTWPDVVVGCTGGGSNFAGIAFPFIGHGLRGGPKPRIVAVEPAACPSMTRGKYAYDFGDTAKMTPLTKMHTLGSQFTPPGFHAGGLRYHGMAPMVSHCKELGLLEAVSFNQVECFAAGVMFARAEGIVPAPEANHAIKGAIEEALRCKREGKSETILFNLCGHGHLDMVSYQKYFAGELTDETYDESELAMALAGLPSVPEPV</sequence>
<dbReference type="PIRSF" id="PIRSF500824">
    <property type="entry name" value="TrpB_prok"/>
    <property type="match status" value="1"/>
</dbReference>
<comment type="catalytic activity">
    <reaction evidence="11 12">
        <text>(1S,2R)-1-C-(indol-3-yl)glycerol 3-phosphate + L-serine = D-glyceraldehyde 3-phosphate + L-tryptophan + H2O</text>
        <dbReference type="Rhea" id="RHEA:10532"/>
        <dbReference type="ChEBI" id="CHEBI:15377"/>
        <dbReference type="ChEBI" id="CHEBI:33384"/>
        <dbReference type="ChEBI" id="CHEBI:57912"/>
        <dbReference type="ChEBI" id="CHEBI:58866"/>
        <dbReference type="ChEBI" id="CHEBI:59776"/>
        <dbReference type="EC" id="4.2.1.20"/>
    </reaction>
</comment>
<keyword evidence="7 12" id="KW-0822">Tryptophan biosynthesis</keyword>
<organism evidence="14 15">
    <name type="scientific">Rhodoferax antarcticus ANT.BR</name>
    <dbReference type="NCBI Taxonomy" id="1111071"/>
    <lineage>
        <taxon>Bacteria</taxon>
        <taxon>Pseudomonadati</taxon>
        <taxon>Pseudomonadota</taxon>
        <taxon>Betaproteobacteria</taxon>
        <taxon>Burkholderiales</taxon>
        <taxon>Comamonadaceae</taxon>
        <taxon>Rhodoferax</taxon>
    </lineage>
</organism>
<dbReference type="PANTHER" id="PTHR48077">
    <property type="entry name" value="TRYPTOPHAN SYNTHASE-RELATED"/>
    <property type="match status" value="1"/>
</dbReference>
<keyword evidence="8 12" id="KW-0663">Pyridoxal phosphate</keyword>
<keyword evidence="15" id="KW-1185">Reference proteome</keyword>
<proteinExistence type="inferred from homology"/>
<comment type="function">
    <text evidence="2 12">The beta subunit is responsible for the synthesis of L-tryptophan from indole and L-serine.</text>
</comment>
<evidence type="ECO:0000313" key="14">
    <source>
        <dbReference type="EMBL" id="OLP05581.1"/>
    </source>
</evidence>
<dbReference type="Pfam" id="PF00291">
    <property type="entry name" value="PALP"/>
    <property type="match status" value="1"/>
</dbReference>
<evidence type="ECO:0000256" key="2">
    <source>
        <dbReference type="ARBA" id="ARBA00002786"/>
    </source>
</evidence>
<dbReference type="PROSITE" id="PS00168">
    <property type="entry name" value="TRP_SYNTHASE_BETA"/>
    <property type="match status" value="1"/>
</dbReference>
<dbReference type="InterPro" id="IPR001926">
    <property type="entry name" value="TrpB-like_PALP"/>
</dbReference>
<dbReference type="Proteomes" id="UP000185911">
    <property type="component" value="Unassembled WGS sequence"/>
</dbReference>
<dbReference type="GO" id="GO:0052684">
    <property type="term" value="F:L-serine hydro-lyase (adding indole, L-tryptophan-forming) activity"/>
    <property type="evidence" value="ECO:0007669"/>
    <property type="project" value="TreeGrafter"/>
</dbReference>
<comment type="pathway">
    <text evidence="3 12">Amino-acid biosynthesis; L-tryptophan biosynthesis; L-tryptophan from chorismate: step 5/5.</text>
</comment>
<dbReference type="InterPro" id="IPR006316">
    <property type="entry name" value="Trp_synth_b-like"/>
</dbReference>
<comment type="cofactor">
    <cofactor evidence="1 12">
        <name>pyridoxal 5'-phosphate</name>
        <dbReference type="ChEBI" id="CHEBI:597326"/>
    </cofactor>
</comment>
<evidence type="ECO:0000256" key="1">
    <source>
        <dbReference type="ARBA" id="ARBA00001933"/>
    </source>
</evidence>
<evidence type="ECO:0000256" key="10">
    <source>
        <dbReference type="ARBA" id="ARBA00023239"/>
    </source>
</evidence>
<dbReference type="AlphaFoldDB" id="A0A1Q8YBW7"/>
<comment type="similarity">
    <text evidence="4 12">Belongs to the TrpB family.</text>
</comment>
<dbReference type="PIRSF" id="PIRSF001413">
    <property type="entry name" value="Trp_syn_beta"/>
    <property type="match status" value="1"/>
</dbReference>
<evidence type="ECO:0000256" key="11">
    <source>
        <dbReference type="ARBA" id="ARBA00049047"/>
    </source>
</evidence>
<protein>
    <recommendedName>
        <fullName evidence="12">Tryptophan synthase beta chain</fullName>
        <ecNumber evidence="12">4.2.1.20</ecNumber>
    </recommendedName>
</protein>
<evidence type="ECO:0000256" key="5">
    <source>
        <dbReference type="ARBA" id="ARBA00011270"/>
    </source>
</evidence>
<dbReference type="Gene3D" id="3.40.50.1100">
    <property type="match status" value="2"/>
</dbReference>
<comment type="caution">
    <text evidence="14">The sequence shown here is derived from an EMBL/GenBank/DDBJ whole genome shotgun (WGS) entry which is preliminary data.</text>
</comment>
<dbReference type="GO" id="GO:0005737">
    <property type="term" value="C:cytoplasm"/>
    <property type="evidence" value="ECO:0007669"/>
    <property type="project" value="TreeGrafter"/>
</dbReference>
<dbReference type="NCBIfam" id="NF009057">
    <property type="entry name" value="PRK12391.1"/>
    <property type="match status" value="1"/>
</dbReference>
<dbReference type="HAMAP" id="MF_00133">
    <property type="entry name" value="Trp_synth_beta"/>
    <property type="match status" value="1"/>
</dbReference>
<evidence type="ECO:0000256" key="3">
    <source>
        <dbReference type="ARBA" id="ARBA00004733"/>
    </source>
</evidence>
<reference evidence="14 15" key="1">
    <citation type="submission" date="2017-01" db="EMBL/GenBank/DDBJ databases">
        <title>Genome sequence of Rhodoferax antarcticus ANT.BR, a psychrophilic purple nonsulfur bacterium from an Antarctic microbial mat.</title>
        <authorList>
            <person name="Baker J."/>
            <person name="Riester C."/>
            <person name="Skinner B."/>
            <person name="Newell A."/>
            <person name="Swingley W."/>
            <person name="Madigan M."/>
            <person name="Jung D."/>
            <person name="Asao M."/>
            <person name="Chen M."/>
            <person name="Loughlin P."/>
            <person name="Pan H."/>
            <person name="Lin S."/>
            <person name="Li N."/>
            <person name="Shaw J."/>
            <person name="Prado M."/>
            <person name="Sherman C."/>
            <person name="Li X."/>
            <person name="Tang J."/>
            <person name="Blankenship R."/>
            <person name="Zhao T."/>
            <person name="Touchman J."/>
            <person name="Sattley M."/>
        </authorList>
    </citation>
    <scope>NUCLEOTIDE SEQUENCE [LARGE SCALE GENOMIC DNA]</scope>
    <source>
        <strain evidence="14 15">ANT.BR</strain>
    </source>
</reference>
<evidence type="ECO:0000256" key="9">
    <source>
        <dbReference type="ARBA" id="ARBA00023141"/>
    </source>
</evidence>
<dbReference type="InterPro" id="IPR006653">
    <property type="entry name" value="Trp_synth_b_CS"/>
</dbReference>
<accession>A0A1Q8YBW7</accession>
<dbReference type="GO" id="GO:0030170">
    <property type="term" value="F:pyridoxal phosphate binding"/>
    <property type="evidence" value="ECO:0007669"/>
    <property type="project" value="InterPro"/>
</dbReference>
<feature type="domain" description="Tryptophan synthase beta chain-like PALP" evidence="13">
    <location>
        <begin position="77"/>
        <end position="415"/>
    </location>
</feature>
<dbReference type="EMBL" id="MSYM01000016">
    <property type="protein sequence ID" value="OLP05581.1"/>
    <property type="molecule type" value="Genomic_DNA"/>
</dbReference>
<dbReference type="STRING" id="81479.RA876_10220"/>
<feature type="modified residue" description="N6-(pyridoxal phosphate)lysine" evidence="12">
    <location>
        <position position="113"/>
    </location>
</feature>
<evidence type="ECO:0000256" key="4">
    <source>
        <dbReference type="ARBA" id="ARBA00009982"/>
    </source>
</evidence>
<dbReference type="GO" id="GO:0004834">
    <property type="term" value="F:tryptophan synthase activity"/>
    <property type="evidence" value="ECO:0007669"/>
    <property type="project" value="UniProtKB-UniRule"/>
</dbReference>
<evidence type="ECO:0000256" key="7">
    <source>
        <dbReference type="ARBA" id="ARBA00022822"/>
    </source>
</evidence>
<evidence type="ECO:0000259" key="13">
    <source>
        <dbReference type="Pfam" id="PF00291"/>
    </source>
</evidence>
<dbReference type="UniPathway" id="UPA00035">
    <property type="reaction ID" value="UER00044"/>
</dbReference>
<dbReference type="PANTHER" id="PTHR48077:SF6">
    <property type="entry name" value="TRYPTOPHAN SYNTHASE"/>
    <property type="match status" value="1"/>
</dbReference>
<dbReference type="EC" id="4.2.1.20" evidence="12"/>
<evidence type="ECO:0000256" key="8">
    <source>
        <dbReference type="ARBA" id="ARBA00022898"/>
    </source>
</evidence>
<dbReference type="NCBIfam" id="TIGR01415">
    <property type="entry name" value="trpB_rel"/>
    <property type="match status" value="1"/>
</dbReference>
<gene>
    <name evidence="12" type="primary">trpB</name>
    <name evidence="14" type="ORF">BLL52_3249</name>
</gene>
<comment type="subunit">
    <text evidence="5 12">Tetramer of two alpha and two beta chains.</text>
</comment>
<keyword evidence="9 12" id="KW-0057">Aromatic amino acid biosynthesis</keyword>
<dbReference type="SUPFAM" id="SSF53686">
    <property type="entry name" value="Tryptophan synthase beta subunit-like PLP-dependent enzymes"/>
    <property type="match status" value="1"/>
</dbReference>
<name>A0A1Q8YBW7_9BURK</name>
<evidence type="ECO:0000256" key="12">
    <source>
        <dbReference type="HAMAP-Rule" id="MF_00133"/>
    </source>
</evidence>
<keyword evidence="6 12" id="KW-0028">Amino-acid biosynthesis</keyword>
<dbReference type="RefSeq" id="WP_075587427.1">
    <property type="nucleotide sequence ID" value="NZ_MSYM01000016.1"/>
</dbReference>
<keyword evidence="10 12" id="KW-0456">Lyase</keyword>
<evidence type="ECO:0000313" key="15">
    <source>
        <dbReference type="Proteomes" id="UP000185911"/>
    </source>
</evidence>
<dbReference type="InterPro" id="IPR036052">
    <property type="entry name" value="TrpB-like_PALP_sf"/>
</dbReference>
<dbReference type="InterPro" id="IPR023026">
    <property type="entry name" value="Trp_synth_beta/beta-like"/>
</dbReference>